<dbReference type="InterPro" id="IPR011240">
    <property type="entry name" value="Pesterase_YunD"/>
</dbReference>
<dbReference type="GO" id="GO:0000166">
    <property type="term" value="F:nucleotide binding"/>
    <property type="evidence" value="ECO:0007669"/>
    <property type="project" value="UniProtKB-KW"/>
</dbReference>
<dbReference type="Gene3D" id="3.60.21.10">
    <property type="match status" value="1"/>
</dbReference>
<gene>
    <name evidence="5" type="ORF">CHH72_06070</name>
</gene>
<dbReference type="SUPFAM" id="SSF56300">
    <property type="entry name" value="Metallo-dependent phosphatases"/>
    <property type="match status" value="1"/>
</dbReference>
<evidence type="ECO:0000313" key="6">
    <source>
        <dbReference type="Proteomes" id="UP000216207"/>
    </source>
</evidence>
<dbReference type="GO" id="GO:0009166">
    <property type="term" value="P:nucleotide catabolic process"/>
    <property type="evidence" value="ECO:0007669"/>
    <property type="project" value="InterPro"/>
</dbReference>
<dbReference type="InterPro" id="IPR006179">
    <property type="entry name" value="5_nucleotidase/apyrase"/>
</dbReference>
<dbReference type="GO" id="GO:0030288">
    <property type="term" value="C:outer membrane-bounded periplasmic space"/>
    <property type="evidence" value="ECO:0007669"/>
    <property type="project" value="TreeGrafter"/>
</dbReference>
<accession>A0A268P3H6</accession>
<organism evidence="5 6">
    <name type="scientific">Shouchella clausii</name>
    <name type="common">Alkalihalobacillus clausii</name>
    <dbReference type="NCBI Taxonomy" id="79880"/>
    <lineage>
        <taxon>Bacteria</taxon>
        <taxon>Bacillati</taxon>
        <taxon>Bacillota</taxon>
        <taxon>Bacilli</taxon>
        <taxon>Bacillales</taxon>
        <taxon>Bacillaceae</taxon>
        <taxon>Shouchella</taxon>
    </lineage>
</organism>
<dbReference type="AlphaFoldDB" id="A0A268P3H6"/>
<name>A0A268P3H6_SHOCL</name>
<dbReference type="RefSeq" id="WP_095326284.1">
    <property type="nucleotide sequence ID" value="NZ_NPCC01000006.1"/>
</dbReference>
<sequence>MTKTVTIYHTNDIHSGFATWPRIVSYIKRHRHPLMRYVDLGDHADRANPLTEATYGKGNIELLNEAGVDFAVPGNNEGVTFSKQMLYEMYEHASFQVLAANLIDQQTGTYPHWIKPYWIDEMEGGIRIGYIGYTASMIHFYEQLGWDVAFSIERLRQLAQQVAAKTDALVLLSHLGLPRDEQIAAEITEIDVIIGAHTHHVLPYGKRISGKLIAQAGKHGQYLGKLSLEFAEGNHKFLSAEEELLDPRNFDEDPGARTLLQSLQTKAQAALSAPAAVLTRKLEVKWFEHSAGPQALCDELSAWCGAELGMLNAGVLLESLPEGPVTYGDLHRVCPHPINPCIVELTGAELTETIERAQTDDIVQLQLKGFGFRGEVLGTMVYTGIDVKPEGIFVCGKPIVAEHIYRLATLDMYTFGFLFPKIAEAKKKTYLLPEFLRDILLDMLKKWH</sequence>
<evidence type="ECO:0000313" key="5">
    <source>
        <dbReference type="EMBL" id="PAE89820.1"/>
    </source>
</evidence>
<dbReference type="PANTHER" id="PTHR11575">
    <property type="entry name" value="5'-NUCLEOTIDASE-RELATED"/>
    <property type="match status" value="1"/>
</dbReference>
<keyword evidence="2" id="KW-0547">Nucleotide-binding</keyword>
<dbReference type="PANTHER" id="PTHR11575:SF23">
    <property type="entry name" value="5-NUCLEOTIDASE FAMILY PROTEIN"/>
    <property type="match status" value="1"/>
</dbReference>
<dbReference type="InterPro" id="IPR004843">
    <property type="entry name" value="Calcineurin-like_PHP"/>
</dbReference>
<evidence type="ECO:0000256" key="2">
    <source>
        <dbReference type="RuleBase" id="RU362119"/>
    </source>
</evidence>
<evidence type="ECO:0000259" key="3">
    <source>
        <dbReference type="Pfam" id="PF00149"/>
    </source>
</evidence>
<dbReference type="InterPro" id="IPR036907">
    <property type="entry name" value="5'-Nucleotdase_C_sf"/>
</dbReference>
<dbReference type="Pfam" id="PF02872">
    <property type="entry name" value="5_nucleotid_C"/>
    <property type="match status" value="1"/>
</dbReference>
<keyword evidence="2" id="KW-0378">Hydrolase</keyword>
<dbReference type="Pfam" id="PF00149">
    <property type="entry name" value="Metallophos"/>
    <property type="match status" value="1"/>
</dbReference>
<dbReference type="PRINTS" id="PR01607">
    <property type="entry name" value="APYRASEFAMLY"/>
</dbReference>
<dbReference type="InterPro" id="IPR029052">
    <property type="entry name" value="Metallo-depent_PP-like"/>
</dbReference>
<reference evidence="5 6" key="1">
    <citation type="submission" date="2017-07" db="EMBL/GenBank/DDBJ databases">
        <title>Isolation and whole genome analysis of endospore-forming bacteria from heroin.</title>
        <authorList>
            <person name="Kalinowski J."/>
            <person name="Ahrens B."/>
            <person name="Al-Dilaimi A."/>
            <person name="Winkler A."/>
            <person name="Wibberg D."/>
            <person name="Schleenbecker U."/>
            <person name="Ruckert C."/>
            <person name="Wolfel R."/>
            <person name="Grass G."/>
        </authorList>
    </citation>
    <scope>NUCLEOTIDE SEQUENCE [LARGE SCALE GENOMIC DNA]</scope>
    <source>
        <strain evidence="5 6">7539</strain>
    </source>
</reference>
<feature type="domain" description="Calcineurin-like phosphoesterase" evidence="3">
    <location>
        <begin position="6"/>
        <end position="200"/>
    </location>
</feature>
<evidence type="ECO:0000259" key="4">
    <source>
        <dbReference type="Pfam" id="PF02872"/>
    </source>
</evidence>
<comment type="similarity">
    <text evidence="2">Belongs to the 5'-nucleotidase family.</text>
</comment>
<keyword evidence="1" id="KW-0732">Signal</keyword>
<dbReference type="Proteomes" id="UP000216207">
    <property type="component" value="Unassembled WGS sequence"/>
</dbReference>
<comment type="caution">
    <text evidence="5">The sequence shown here is derived from an EMBL/GenBank/DDBJ whole genome shotgun (WGS) entry which is preliminary data.</text>
</comment>
<protein>
    <submittedName>
        <fullName evidence="5">Nuclease</fullName>
    </submittedName>
</protein>
<proteinExistence type="inferred from homology"/>
<dbReference type="GO" id="GO:0008253">
    <property type="term" value="F:5'-nucleotidase activity"/>
    <property type="evidence" value="ECO:0007669"/>
    <property type="project" value="TreeGrafter"/>
</dbReference>
<dbReference type="InterPro" id="IPR008334">
    <property type="entry name" value="5'-Nucleotdase_C"/>
</dbReference>
<evidence type="ECO:0000256" key="1">
    <source>
        <dbReference type="ARBA" id="ARBA00022729"/>
    </source>
</evidence>
<dbReference type="PIRSF" id="PIRSF036361">
    <property type="entry name" value="YunD"/>
    <property type="match status" value="1"/>
</dbReference>
<dbReference type="CDD" id="cd00845">
    <property type="entry name" value="MPP_UshA_N_like"/>
    <property type="match status" value="1"/>
</dbReference>
<dbReference type="SUPFAM" id="SSF55816">
    <property type="entry name" value="5'-nucleotidase (syn. UDP-sugar hydrolase), C-terminal domain"/>
    <property type="match status" value="1"/>
</dbReference>
<dbReference type="GO" id="GO:0008768">
    <property type="term" value="F:UDP-sugar diphosphatase activity"/>
    <property type="evidence" value="ECO:0007669"/>
    <property type="project" value="TreeGrafter"/>
</dbReference>
<dbReference type="EMBL" id="NPCC01000006">
    <property type="protein sequence ID" value="PAE89820.1"/>
    <property type="molecule type" value="Genomic_DNA"/>
</dbReference>
<dbReference type="Gene3D" id="3.90.780.10">
    <property type="entry name" value="5'-Nucleotidase, C-terminal domain"/>
    <property type="match status" value="1"/>
</dbReference>
<feature type="domain" description="5'-Nucleotidase C-terminal" evidence="4">
    <location>
        <begin position="286"/>
        <end position="411"/>
    </location>
</feature>